<name>A0ABR3Y6K9_9EURO</name>
<keyword evidence="4" id="KW-1185">Reference proteome</keyword>
<feature type="region of interest" description="Disordered" evidence="1">
    <location>
        <begin position="271"/>
        <end position="335"/>
    </location>
</feature>
<sequence length="591" mass="72409">MAPRSSREFFEDDFYEQDRYSNGGRRDRFVEEDIDFRRRSGPPVRELERLHMRDRSGPGPDFLREDYTKSRDAGPLVLKRERDEFEYRPRERPRPREVDREEIRIIEEERDRERRRHVDRDEREEIRIRRRDRSLPPPEHEREEYIVRRDRRSPPRSEYEQDEIIFRHSDRDRHRDYEWERDERYRSPSRHRSLSRRRSKSRHRPSDKEEIIIRRDERDGGRRRSDSERDEIIIRRQEERSPSPEPPAPIEPPPIRAPPIHQEVITHHRHIDHGFEVVPPPRVRSPEFRSPRDSFEEIKIHQRGERNGRPYHDDIIIDRKEREESPPRLRRRSSAYYDRKEEDEVVISRRRGKSLDREREIVIRERDRRNGLDRRDERDIQEEADYYNRLNAERSYIGEAYNGATRDWTIVDVPPGTKRVTMDGIGGAKQEISWQRYNGVRRSRFITDDEEIEEEPDRDIGRIGRRYAGVKDRHEKLWTEITKDLVVKEAIERSGYEFEETEYFYYIFAYLRYDDIAALVDLSEDIRRARRERIHEIHRERASLPPPPAPIPVRTPLMLERPPPHRHPWEEERIREHDLVIEERRPVRGRW</sequence>
<comment type="caution">
    <text evidence="3">The sequence shown here is derived from an EMBL/GenBank/DDBJ whole genome shotgun (WGS) entry which is preliminary data.</text>
</comment>
<evidence type="ECO:0000313" key="3">
    <source>
        <dbReference type="EMBL" id="KAL1883590.1"/>
    </source>
</evidence>
<evidence type="ECO:0000313" key="4">
    <source>
        <dbReference type="Proteomes" id="UP001583193"/>
    </source>
</evidence>
<gene>
    <name evidence="3" type="ORF">Plec18167_002597</name>
</gene>
<feature type="compositionally biased region" description="Pro residues" evidence="1">
    <location>
        <begin position="243"/>
        <end position="257"/>
    </location>
</feature>
<dbReference type="EMBL" id="JAVDPF010000005">
    <property type="protein sequence ID" value="KAL1883590.1"/>
    <property type="molecule type" value="Genomic_DNA"/>
</dbReference>
<evidence type="ECO:0000256" key="1">
    <source>
        <dbReference type="SAM" id="MobiDB-lite"/>
    </source>
</evidence>
<reference evidence="3 4" key="1">
    <citation type="journal article" date="2024" name="IMA Fungus">
        <title>IMA Genome - F19 : A genome assembly and annotation guide to empower mycologists, including annotated draft genome sequences of Ceratocystis pirilliformis, Diaporthe australafricana, Fusarium ophioides, Paecilomyces lecythidis, and Sporothrix stenoceras.</title>
        <authorList>
            <person name="Aylward J."/>
            <person name="Wilson A.M."/>
            <person name="Visagie C.M."/>
            <person name="Spraker J."/>
            <person name="Barnes I."/>
            <person name="Buitendag C."/>
            <person name="Ceriani C."/>
            <person name="Del Mar Angel L."/>
            <person name="du Plessis D."/>
            <person name="Fuchs T."/>
            <person name="Gasser K."/>
            <person name="Kramer D."/>
            <person name="Li W."/>
            <person name="Munsamy K."/>
            <person name="Piso A."/>
            <person name="Price J.L."/>
            <person name="Sonnekus B."/>
            <person name="Thomas C."/>
            <person name="van der Nest A."/>
            <person name="van Dijk A."/>
            <person name="van Heerden A."/>
            <person name="van Vuuren N."/>
            <person name="Yilmaz N."/>
            <person name="Duong T.A."/>
            <person name="van der Merwe N.A."/>
            <person name="Wingfield M.J."/>
            <person name="Wingfield B.D."/>
        </authorList>
    </citation>
    <scope>NUCLEOTIDE SEQUENCE [LARGE SCALE GENOMIC DNA]</scope>
    <source>
        <strain evidence="3 4">CMW 18167</strain>
    </source>
</reference>
<feature type="compositionally biased region" description="Basic and acidic residues" evidence="1">
    <location>
        <begin position="204"/>
        <end position="242"/>
    </location>
</feature>
<protein>
    <recommendedName>
        <fullName evidence="2">DUF8035 domain-containing protein</fullName>
    </recommendedName>
</protein>
<dbReference type="Proteomes" id="UP001583193">
    <property type="component" value="Unassembled WGS sequence"/>
</dbReference>
<feature type="compositionally biased region" description="Basic and acidic residues" evidence="1">
    <location>
        <begin position="138"/>
        <end position="186"/>
    </location>
</feature>
<feature type="region of interest" description="Disordered" evidence="1">
    <location>
        <begin position="41"/>
        <end position="103"/>
    </location>
</feature>
<proteinExistence type="predicted"/>
<feature type="compositionally biased region" description="Basic and acidic residues" evidence="1">
    <location>
        <begin position="45"/>
        <end position="103"/>
    </location>
</feature>
<feature type="compositionally biased region" description="Basic residues" evidence="1">
    <location>
        <begin position="187"/>
        <end position="203"/>
    </location>
</feature>
<feature type="region of interest" description="Disordered" evidence="1">
    <location>
        <begin position="126"/>
        <end position="258"/>
    </location>
</feature>
<feature type="domain" description="DUF8035" evidence="2">
    <location>
        <begin position="476"/>
        <end position="529"/>
    </location>
</feature>
<dbReference type="InterPro" id="IPR058348">
    <property type="entry name" value="DUF8035"/>
</dbReference>
<evidence type="ECO:0000259" key="2">
    <source>
        <dbReference type="Pfam" id="PF26118"/>
    </source>
</evidence>
<feature type="compositionally biased region" description="Basic and acidic residues" evidence="1">
    <location>
        <begin position="284"/>
        <end position="327"/>
    </location>
</feature>
<dbReference type="Pfam" id="PF26118">
    <property type="entry name" value="DUF8035"/>
    <property type="match status" value="1"/>
</dbReference>
<organism evidence="3 4">
    <name type="scientific">Paecilomyces lecythidis</name>
    <dbReference type="NCBI Taxonomy" id="3004212"/>
    <lineage>
        <taxon>Eukaryota</taxon>
        <taxon>Fungi</taxon>
        <taxon>Dikarya</taxon>
        <taxon>Ascomycota</taxon>
        <taxon>Pezizomycotina</taxon>
        <taxon>Eurotiomycetes</taxon>
        <taxon>Eurotiomycetidae</taxon>
        <taxon>Eurotiales</taxon>
        <taxon>Thermoascaceae</taxon>
        <taxon>Paecilomyces</taxon>
    </lineage>
</organism>
<accession>A0ABR3Y6K9</accession>